<evidence type="ECO:0000259" key="2">
    <source>
        <dbReference type="Pfam" id="PF06439"/>
    </source>
</evidence>
<dbReference type="EMBL" id="CP000473">
    <property type="protein sequence ID" value="ABJ85492.1"/>
    <property type="molecule type" value="Genomic_DNA"/>
</dbReference>
<feature type="signal peptide" evidence="1">
    <location>
        <begin position="1"/>
        <end position="20"/>
    </location>
</feature>
<dbReference type="GO" id="GO:0016787">
    <property type="term" value="F:hydrolase activity"/>
    <property type="evidence" value="ECO:0007669"/>
    <property type="project" value="InterPro"/>
</dbReference>
<evidence type="ECO:0000256" key="1">
    <source>
        <dbReference type="SAM" id="SignalP"/>
    </source>
</evidence>
<dbReference type="HOGENOM" id="CLU_073042_2_1_0"/>
<gene>
    <name evidence="3" type="ordered locus">Acid_4531</name>
</gene>
<dbReference type="eggNOG" id="COG1387">
    <property type="taxonomic scope" value="Bacteria"/>
</dbReference>
<dbReference type="KEGG" id="sus:Acid_4531"/>
<reference evidence="3" key="1">
    <citation type="submission" date="2006-10" db="EMBL/GenBank/DDBJ databases">
        <title>Complete sequence of Solibacter usitatus Ellin6076.</title>
        <authorList>
            <consortium name="US DOE Joint Genome Institute"/>
            <person name="Copeland A."/>
            <person name="Lucas S."/>
            <person name="Lapidus A."/>
            <person name="Barry K."/>
            <person name="Detter J.C."/>
            <person name="Glavina del Rio T."/>
            <person name="Hammon N."/>
            <person name="Israni S."/>
            <person name="Dalin E."/>
            <person name="Tice H."/>
            <person name="Pitluck S."/>
            <person name="Thompson L.S."/>
            <person name="Brettin T."/>
            <person name="Bruce D."/>
            <person name="Han C."/>
            <person name="Tapia R."/>
            <person name="Gilna P."/>
            <person name="Schmutz J."/>
            <person name="Larimer F."/>
            <person name="Land M."/>
            <person name="Hauser L."/>
            <person name="Kyrpides N."/>
            <person name="Mikhailova N."/>
            <person name="Janssen P.H."/>
            <person name="Kuske C.R."/>
            <person name="Richardson P."/>
        </authorList>
    </citation>
    <scope>NUCLEOTIDE SEQUENCE</scope>
    <source>
        <strain evidence="3">Ellin6076</strain>
    </source>
</reference>
<dbReference type="AlphaFoldDB" id="Q01XX3"/>
<dbReference type="InterPro" id="IPR010496">
    <property type="entry name" value="AL/BT2_dom"/>
</dbReference>
<protein>
    <recommendedName>
        <fullName evidence="2">3-keto-alpha-glucoside-1,2-lyase/3-keto-2-hydroxy-glucal hydratase domain-containing protein</fullName>
    </recommendedName>
</protein>
<keyword evidence="1" id="KW-0732">Signal</keyword>
<name>Q01XX3_SOLUE</name>
<feature type="chain" id="PRO_5004162670" description="3-keto-alpha-glucoside-1,2-lyase/3-keto-2-hydroxy-glucal hydratase domain-containing protein" evidence="1">
    <location>
        <begin position="21"/>
        <end position="198"/>
    </location>
</feature>
<sequence length="198" mass="22170" precursor="true">MKTFPLCVAAIALLAPCMIAADSDGWIKMFDGKTLNGWKANEHPESWTVRDGCITGDGEASHLFWMEKECENCEFKSEVKIGHGGNSGMYFRTAFGPGFPKGYEAQVNTSHSDPVKTGSLYNFHKIFDQLIPDDVWGTQDIIAQGNHIIIKVNDKVVTDFVDEKNTFTKGYCALQQHNKGSVVQYRNLMFKPLPDNKK</sequence>
<organism evidence="3">
    <name type="scientific">Solibacter usitatus (strain Ellin6076)</name>
    <dbReference type="NCBI Taxonomy" id="234267"/>
    <lineage>
        <taxon>Bacteria</taxon>
        <taxon>Pseudomonadati</taxon>
        <taxon>Acidobacteriota</taxon>
        <taxon>Terriglobia</taxon>
        <taxon>Bryobacterales</taxon>
        <taxon>Solibacteraceae</taxon>
        <taxon>Candidatus Solibacter</taxon>
    </lineage>
</organism>
<accession>Q01XX3</accession>
<evidence type="ECO:0000313" key="3">
    <source>
        <dbReference type="EMBL" id="ABJ85492.1"/>
    </source>
</evidence>
<dbReference type="InParanoid" id="Q01XX3"/>
<proteinExistence type="predicted"/>
<dbReference type="OrthoDB" id="9798407at2"/>
<dbReference type="Pfam" id="PF06439">
    <property type="entry name" value="3keto-disac_hyd"/>
    <property type="match status" value="1"/>
</dbReference>
<dbReference type="STRING" id="234267.Acid_4531"/>
<feature type="domain" description="3-keto-alpha-glucoside-1,2-lyase/3-keto-2-hydroxy-glucal hydratase" evidence="2">
    <location>
        <begin position="25"/>
        <end position="191"/>
    </location>
</feature>
<dbReference type="Gene3D" id="2.60.120.560">
    <property type="entry name" value="Exo-inulinase, domain 1"/>
    <property type="match status" value="1"/>
</dbReference>